<dbReference type="InterPro" id="IPR025996">
    <property type="entry name" value="MT1864/Rv1816-like_C"/>
</dbReference>
<dbReference type="InterPro" id="IPR050109">
    <property type="entry name" value="HTH-type_TetR-like_transc_reg"/>
</dbReference>
<dbReference type="Pfam" id="PF00440">
    <property type="entry name" value="TetR_N"/>
    <property type="match status" value="1"/>
</dbReference>
<evidence type="ECO:0000313" key="1">
    <source>
        <dbReference type="EMBL" id="VDN63948.1"/>
    </source>
</evidence>
<dbReference type="GO" id="GO:0003700">
    <property type="term" value="F:DNA-binding transcription factor activity"/>
    <property type="evidence" value="ECO:0007669"/>
    <property type="project" value="TreeGrafter"/>
</dbReference>
<dbReference type="PRINTS" id="PR00455">
    <property type="entry name" value="HTHTETR"/>
</dbReference>
<dbReference type="InterPro" id="IPR036271">
    <property type="entry name" value="Tet_transcr_reg_TetR-rel_C_sf"/>
</dbReference>
<dbReference type="SUPFAM" id="SSF48498">
    <property type="entry name" value="Tetracyclin repressor-like, C-terminal domain"/>
    <property type="match status" value="1"/>
</dbReference>
<sequence length="210" mass="22685">MQYVGGVNILREMLLVSTLSEEGIRAYHHGDLRKALLDAASALLAEVGVAAISLREVARRAGVSHNAPYRHFADRDAVLAALALEGFEVLVRRIEALPVADLGRRGECYVAYALEFPGHFALMFGPQLDRAAHPELQQVARQLFAQLEASVRALRPDESVQTASLAAWSLVHGLSQLLLNGQCPVEDVSVTARAVTGLFVEGLRVGRSPA</sequence>
<protein>
    <submittedName>
        <fullName evidence="1">Uncharacterized protein</fullName>
    </submittedName>
</protein>
<dbReference type="SUPFAM" id="SSF46689">
    <property type="entry name" value="Homeodomain-like"/>
    <property type="match status" value="1"/>
</dbReference>
<proteinExistence type="predicted"/>
<dbReference type="Pfam" id="PF13305">
    <property type="entry name" value="TetR_C_33"/>
    <property type="match status" value="1"/>
</dbReference>
<dbReference type="PANTHER" id="PTHR30055">
    <property type="entry name" value="HTH-TYPE TRANSCRIPTIONAL REGULATOR RUTR"/>
    <property type="match status" value="1"/>
</dbReference>
<organism evidence="1">
    <name type="scientific">Ectopseudomonas oleovorans</name>
    <name type="common">Pseudomonas oleovorans</name>
    <dbReference type="NCBI Taxonomy" id="301"/>
    <lineage>
        <taxon>Bacteria</taxon>
        <taxon>Pseudomonadati</taxon>
        <taxon>Pseudomonadota</taxon>
        <taxon>Gammaproteobacteria</taxon>
        <taxon>Pseudomonadales</taxon>
        <taxon>Pseudomonadaceae</taxon>
        <taxon>Ectopseudomonas</taxon>
    </lineage>
</organism>
<dbReference type="GO" id="GO:0000976">
    <property type="term" value="F:transcription cis-regulatory region binding"/>
    <property type="evidence" value="ECO:0007669"/>
    <property type="project" value="TreeGrafter"/>
</dbReference>
<dbReference type="OrthoDB" id="9089941at2"/>
<accession>A0A653B6C2</accession>
<reference evidence="1" key="1">
    <citation type="submission" date="2018-11" db="EMBL/GenBank/DDBJ databases">
        <authorList>
            <consortium name="Genoscope - CEA"/>
            <person name="William W."/>
        </authorList>
    </citation>
    <scope>NUCLEOTIDE SEQUENCE [LARGE SCALE GENOMIC DNA]</scope>
    <source>
        <strain evidence="1">T9AD</strain>
    </source>
</reference>
<dbReference type="Gene3D" id="1.10.357.10">
    <property type="entry name" value="Tetracycline Repressor, domain 2"/>
    <property type="match status" value="1"/>
</dbReference>
<name>A0A653B6C2_ECTOL</name>
<dbReference type="EMBL" id="LR130779">
    <property type="protein sequence ID" value="VDN63948.1"/>
    <property type="molecule type" value="Genomic_DNA"/>
</dbReference>
<dbReference type="PANTHER" id="PTHR30055:SF220">
    <property type="entry name" value="TETR-FAMILY REGULATORY PROTEIN"/>
    <property type="match status" value="1"/>
</dbReference>
<dbReference type="AlphaFoldDB" id="A0A653B6C2"/>
<gene>
    <name evidence="1" type="ORF">POT9AD_2973</name>
</gene>
<dbReference type="PROSITE" id="PS50977">
    <property type="entry name" value="HTH_TETR_2"/>
    <property type="match status" value="1"/>
</dbReference>
<dbReference type="InterPro" id="IPR001647">
    <property type="entry name" value="HTH_TetR"/>
</dbReference>
<dbReference type="InterPro" id="IPR009057">
    <property type="entry name" value="Homeodomain-like_sf"/>
</dbReference>